<dbReference type="InterPro" id="IPR053137">
    <property type="entry name" value="NLR-like"/>
</dbReference>
<dbReference type="SUPFAM" id="SSF52540">
    <property type="entry name" value="P-loop containing nucleoside triphosphate hydrolases"/>
    <property type="match status" value="1"/>
</dbReference>
<dbReference type="PANTHER" id="PTHR46082">
    <property type="entry name" value="ATP/GTP-BINDING PROTEIN-RELATED"/>
    <property type="match status" value="1"/>
</dbReference>
<dbReference type="Gene3D" id="3.40.50.300">
    <property type="entry name" value="P-loop containing nucleotide triphosphate hydrolases"/>
    <property type="match status" value="1"/>
</dbReference>
<dbReference type="InterPro" id="IPR027417">
    <property type="entry name" value="P-loop_NTPase"/>
</dbReference>
<dbReference type="EMBL" id="CP034539">
    <property type="protein sequence ID" value="AZQ40033.1"/>
    <property type="molecule type" value="Genomic_DNA"/>
</dbReference>
<accession>A0A3Q9F1A3</accession>
<dbReference type="Gene3D" id="1.25.40.10">
    <property type="entry name" value="Tetratricopeptide repeat domain"/>
    <property type="match status" value="2"/>
</dbReference>
<keyword evidence="3" id="KW-1185">Reference proteome</keyword>
<reference evidence="2 3" key="1">
    <citation type="journal article" date="2019" name="Int. J. Syst. Evol. Microbiol.">
        <title>Streptomyces cyaneochromogenes sp. nov., a blue pigment-producing actinomycete from manganese-contaminated soil.</title>
        <authorList>
            <person name="Tang X."/>
            <person name="Zhao J."/>
            <person name="Li K."/>
            <person name="Chen Z."/>
            <person name="Sun Y."/>
            <person name="Gao J."/>
        </authorList>
    </citation>
    <scope>NUCLEOTIDE SEQUENCE [LARGE SCALE GENOMIC DNA]</scope>
    <source>
        <strain evidence="2 3">MK-45</strain>
    </source>
</reference>
<dbReference type="OrthoDB" id="3885120at2"/>
<evidence type="ECO:0000313" key="3">
    <source>
        <dbReference type="Proteomes" id="UP000280298"/>
    </source>
</evidence>
<dbReference type="Pfam" id="PF13374">
    <property type="entry name" value="TPR_10"/>
    <property type="match status" value="2"/>
</dbReference>
<proteinExistence type="predicted"/>
<dbReference type="NCBIfam" id="NF040586">
    <property type="entry name" value="FxSxx_TPR"/>
    <property type="match status" value="1"/>
</dbReference>
<evidence type="ECO:0000313" key="2">
    <source>
        <dbReference type="EMBL" id="AZQ40033.1"/>
    </source>
</evidence>
<sequence>MFWRRRGHMGAERAVEVRDTGDASASSGGIANTGYLEIGTVTVQQRGPQEPAPWPHQIGVIPPPARSFRPRAEADRLRAAIDRGGGQAALCQVLTGMGGVGKTQLAADYARTAWNNTSDTGGLDVLVWANAGTRDALISAYAQAAVELCRADRHDLEEAAQRFLAWLTPKAAAPPCRWLIVLDDLTTPADLRGLRPPPSPTGHTLITTRCRDDALGTDDRHTIPVGLFDEAEAIAYLTTALTTPDARQSAGELAALASDLGHLPLALSQAATYINDTRRSVTAYRALLADRTRTLAKAVPELDALPDDQPEPLSAAWSLSIDRADALRPAGLARPVLQLSALLAPDGIPHTVLTNQPALDYLTRHRTPGTQAPEEPSPVQADEAELALTVLHRLSLIDYVPATPYQAVRVHQLVQRATSDALTPDQHWQTSQSAADALAAAWPDMERDTALAQALRTNTAALAACAGEALYHPDAHEVLYRNGRSIGESGQATAARAYFDHLAATTTRRFGPDHPDTLDARHHLARWRGEAGDPAGAAQGFAELVPDRIRILGRDHPDTLMTRLNQHRWHGEAGDPAAAAEGFAALLPDLLRILGPGHSHTRAARHNLAYWQGRMGDPAKAVTSFAELARDLTRALGHHDPQTLAIRHNHAYWLAEAGELDGAVAAFTELVPDRIRVLGPDSPHTFATRHNLAHWKGRAGDLQGAVTGFAELLQDRIRVLGPDHPLTRSTEADLAYWQNQANHPR</sequence>
<organism evidence="2 3">
    <name type="scientific">Streptomyces cyaneochromogenes</name>
    <dbReference type="NCBI Taxonomy" id="2496836"/>
    <lineage>
        <taxon>Bacteria</taxon>
        <taxon>Bacillati</taxon>
        <taxon>Actinomycetota</taxon>
        <taxon>Actinomycetes</taxon>
        <taxon>Kitasatosporales</taxon>
        <taxon>Streptomycetaceae</taxon>
        <taxon>Streptomyces</taxon>
    </lineage>
</organism>
<feature type="region of interest" description="Disordered" evidence="1">
    <location>
        <begin position="46"/>
        <end position="67"/>
    </location>
</feature>
<dbReference type="InterPro" id="IPR011990">
    <property type="entry name" value="TPR-like_helical_dom_sf"/>
</dbReference>
<dbReference type="PANTHER" id="PTHR46082:SF6">
    <property type="entry name" value="AAA+ ATPASE DOMAIN-CONTAINING PROTEIN-RELATED"/>
    <property type="match status" value="1"/>
</dbReference>
<dbReference type="KEGG" id="scya:EJ357_47125"/>
<gene>
    <name evidence="2" type="ORF">EJ357_47125</name>
</gene>
<protein>
    <submittedName>
        <fullName evidence="2">Tetratricopeptide repeat protein</fullName>
    </submittedName>
</protein>
<dbReference type="Proteomes" id="UP000280298">
    <property type="component" value="Chromosome"/>
</dbReference>
<dbReference type="AlphaFoldDB" id="A0A3Q9F1A3"/>
<dbReference type="SUPFAM" id="SSF48452">
    <property type="entry name" value="TPR-like"/>
    <property type="match status" value="2"/>
</dbReference>
<name>A0A3Q9F1A3_9ACTN</name>
<evidence type="ECO:0000256" key="1">
    <source>
        <dbReference type="SAM" id="MobiDB-lite"/>
    </source>
</evidence>
<dbReference type="Pfam" id="PF13424">
    <property type="entry name" value="TPR_12"/>
    <property type="match status" value="1"/>
</dbReference>